<dbReference type="EMBL" id="JASCZI010000094">
    <property type="protein sequence ID" value="MED6108599.1"/>
    <property type="molecule type" value="Genomic_DNA"/>
</dbReference>
<keyword evidence="2" id="KW-0472">Membrane</keyword>
<evidence type="ECO:0000313" key="3">
    <source>
        <dbReference type="EMBL" id="MED6108599.1"/>
    </source>
</evidence>
<keyword evidence="2" id="KW-0812">Transmembrane</keyword>
<reference evidence="3 4" key="1">
    <citation type="journal article" date="2023" name="Plants (Basel)">
        <title>Bridging the Gap: Combining Genomics and Transcriptomics Approaches to Understand Stylosanthes scabra, an Orphan Legume from the Brazilian Caatinga.</title>
        <authorList>
            <person name="Ferreira-Neto J.R.C."/>
            <person name="da Silva M.D."/>
            <person name="Binneck E."/>
            <person name="de Melo N.F."/>
            <person name="da Silva R.H."/>
            <person name="de Melo A.L.T.M."/>
            <person name="Pandolfi V."/>
            <person name="Bustamante F.O."/>
            <person name="Brasileiro-Vidal A.C."/>
            <person name="Benko-Iseppon A.M."/>
        </authorList>
    </citation>
    <scope>NUCLEOTIDE SEQUENCE [LARGE SCALE GENOMIC DNA]</scope>
    <source>
        <tissue evidence="3">Leaves</tissue>
    </source>
</reference>
<comment type="caution">
    <text evidence="3">The sequence shown here is derived from an EMBL/GenBank/DDBJ whole genome shotgun (WGS) entry which is preliminary data.</text>
</comment>
<proteinExistence type="predicted"/>
<keyword evidence="2" id="KW-1133">Transmembrane helix</keyword>
<feature type="transmembrane region" description="Helical" evidence="2">
    <location>
        <begin position="204"/>
        <end position="223"/>
    </location>
</feature>
<gene>
    <name evidence="3" type="ORF">PIB30_025562</name>
</gene>
<evidence type="ECO:0000256" key="2">
    <source>
        <dbReference type="SAM" id="Phobius"/>
    </source>
</evidence>
<keyword evidence="1" id="KW-0175">Coiled coil</keyword>
<evidence type="ECO:0000256" key="1">
    <source>
        <dbReference type="SAM" id="Coils"/>
    </source>
</evidence>
<sequence>MMKAEQEIAAAVAQMRREMTLRRHHSMSDLTLEEEAVVAEIIEDAIHAEEESEAMAELRELLEERDSLAENLERERKALKQETARSEMKARELERKLLVTEMKEIEERSKKVRVEQSMLAKFDDKLGEIEILTEKIEKLEKALKNCEDRARCMEWIAIGLRQRVKEAERVIGVAPLVDGRGGGESGGEEEEEVELPPWPVVVKGLGLTGAIGAAVAAMIYFWFGRQKSRR</sequence>
<protein>
    <submittedName>
        <fullName evidence="3">Uncharacterized protein</fullName>
    </submittedName>
</protein>
<keyword evidence="4" id="KW-1185">Reference proteome</keyword>
<organism evidence="3 4">
    <name type="scientific">Stylosanthes scabra</name>
    <dbReference type="NCBI Taxonomy" id="79078"/>
    <lineage>
        <taxon>Eukaryota</taxon>
        <taxon>Viridiplantae</taxon>
        <taxon>Streptophyta</taxon>
        <taxon>Embryophyta</taxon>
        <taxon>Tracheophyta</taxon>
        <taxon>Spermatophyta</taxon>
        <taxon>Magnoliopsida</taxon>
        <taxon>eudicotyledons</taxon>
        <taxon>Gunneridae</taxon>
        <taxon>Pentapetalae</taxon>
        <taxon>rosids</taxon>
        <taxon>fabids</taxon>
        <taxon>Fabales</taxon>
        <taxon>Fabaceae</taxon>
        <taxon>Papilionoideae</taxon>
        <taxon>50 kb inversion clade</taxon>
        <taxon>dalbergioids sensu lato</taxon>
        <taxon>Dalbergieae</taxon>
        <taxon>Pterocarpus clade</taxon>
        <taxon>Stylosanthes</taxon>
    </lineage>
</organism>
<feature type="coiled-coil region" evidence="1">
    <location>
        <begin position="45"/>
        <end position="156"/>
    </location>
</feature>
<accession>A0ABU6Q9M4</accession>
<name>A0ABU6Q9M4_9FABA</name>
<evidence type="ECO:0000313" key="4">
    <source>
        <dbReference type="Proteomes" id="UP001341840"/>
    </source>
</evidence>
<dbReference type="Proteomes" id="UP001341840">
    <property type="component" value="Unassembled WGS sequence"/>
</dbReference>